<dbReference type="KEGG" id="char:105904543"/>
<dbReference type="InterPro" id="IPR036770">
    <property type="entry name" value="Ankyrin_rpt-contain_sf"/>
</dbReference>
<keyword evidence="1" id="KW-0040">ANK repeat</keyword>
<evidence type="ECO:0000313" key="3">
    <source>
        <dbReference type="Proteomes" id="UP000515152"/>
    </source>
</evidence>
<dbReference type="GO" id="GO:0000922">
    <property type="term" value="C:spindle pole"/>
    <property type="evidence" value="ECO:0007669"/>
    <property type="project" value="TreeGrafter"/>
</dbReference>
<dbReference type="SMART" id="SM00248">
    <property type="entry name" value="ANK"/>
    <property type="match status" value="2"/>
</dbReference>
<evidence type="ECO:0000256" key="1">
    <source>
        <dbReference type="PROSITE-ProRule" id="PRU00023"/>
    </source>
</evidence>
<dbReference type="GO" id="GO:1902412">
    <property type="term" value="P:regulation of mitotic cytokinesis"/>
    <property type="evidence" value="ECO:0007669"/>
    <property type="project" value="InterPro"/>
</dbReference>
<dbReference type="PROSITE" id="PS50297">
    <property type="entry name" value="ANK_REP_REGION"/>
    <property type="match status" value="1"/>
</dbReference>
<keyword evidence="3" id="KW-1185">Reference proteome</keyword>
<dbReference type="InterPro" id="IPR042335">
    <property type="entry name" value="ANKRD53"/>
</dbReference>
<reference evidence="4" key="1">
    <citation type="submission" date="2025-08" db="UniProtKB">
        <authorList>
            <consortium name="RefSeq"/>
        </authorList>
    </citation>
    <scope>IDENTIFICATION</scope>
</reference>
<evidence type="ECO:0000256" key="2">
    <source>
        <dbReference type="SAM" id="MobiDB-lite"/>
    </source>
</evidence>
<proteinExistence type="predicted"/>
<dbReference type="InterPro" id="IPR002110">
    <property type="entry name" value="Ankyrin_rpt"/>
</dbReference>
<dbReference type="GO" id="GO:0060236">
    <property type="term" value="P:regulation of mitotic spindle organization"/>
    <property type="evidence" value="ECO:0007669"/>
    <property type="project" value="TreeGrafter"/>
</dbReference>
<dbReference type="SUPFAM" id="SSF48403">
    <property type="entry name" value="Ankyrin repeat"/>
    <property type="match status" value="1"/>
</dbReference>
<dbReference type="OrthoDB" id="10254927at2759"/>
<dbReference type="GeneID" id="105904543"/>
<dbReference type="PANTHER" id="PTHR24160">
    <property type="entry name" value="ANKYRIN REPEAT DOMAIN-CONTAINING PROTEIN 53"/>
    <property type="match status" value="1"/>
</dbReference>
<dbReference type="PANTHER" id="PTHR24160:SF1">
    <property type="entry name" value="ANKYRIN REPEAT DOMAIN-CONTAINING PROTEIN 53"/>
    <property type="match status" value="1"/>
</dbReference>
<protein>
    <submittedName>
        <fullName evidence="4">Ankyrin repeat domain-containing protein 53</fullName>
    </submittedName>
</protein>
<dbReference type="RefSeq" id="XP_031440704.1">
    <property type="nucleotide sequence ID" value="XM_031584844.1"/>
</dbReference>
<dbReference type="CTD" id="79998"/>
<dbReference type="GO" id="GO:0031116">
    <property type="term" value="P:positive regulation of microtubule polymerization"/>
    <property type="evidence" value="ECO:0007669"/>
    <property type="project" value="TreeGrafter"/>
</dbReference>
<dbReference type="AlphaFoldDB" id="A0A6P8GNB6"/>
<feature type="region of interest" description="Disordered" evidence="2">
    <location>
        <begin position="130"/>
        <end position="190"/>
    </location>
</feature>
<sequence>MDSLTPLHRAAAEGLLECVQALVEAGADSHLKDSNGHTPLEMATMWCHRQVARFLKDAMWQKAKKTEVTQRQKLQRLKESLQFWHHLDECKDKFVRQDVSRERVTAWAKQKSVPLQWGPERGAWLLNHVQCTSNDPPPAKVKERKGRPKPTREAWNVSPNPNKPPKASVSRSQEVRTSTRPRTAPPTPDLRRSVALTREPSGRTYYKACWEDEPRPAPDLPLNVLKRELFPADFPSRLSSPLDFQSCSVLDLPHFCPSPDPQASPWTEIAMHLVEELQPGHY</sequence>
<feature type="repeat" description="ANK" evidence="1">
    <location>
        <begin position="2"/>
        <end position="34"/>
    </location>
</feature>
<dbReference type="Pfam" id="PF12796">
    <property type="entry name" value="Ank_2"/>
    <property type="match status" value="1"/>
</dbReference>
<dbReference type="PROSITE" id="PS50088">
    <property type="entry name" value="ANK_REPEAT"/>
    <property type="match status" value="1"/>
</dbReference>
<name>A0A6P8GNB6_CLUHA</name>
<dbReference type="GO" id="GO:0007080">
    <property type="term" value="P:mitotic metaphase chromosome alignment"/>
    <property type="evidence" value="ECO:0007669"/>
    <property type="project" value="TreeGrafter"/>
</dbReference>
<accession>A0A6P8GNB6</accession>
<dbReference type="Proteomes" id="UP000515152">
    <property type="component" value="Chromosome 18"/>
</dbReference>
<organism evidence="3 4">
    <name type="scientific">Clupea harengus</name>
    <name type="common">Atlantic herring</name>
    <dbReference type="NCBI Taxonomy" id="7950"/>
    <lineage>
        <taxon>Eukaryota</taxon>
        <taxon>Metazoa</taxon>
        <taxon>Chordata</taxon>
        <taxon>Craniata</taxon>
        <taxon>Vertebrata</taxon>
        <taxon>Euteleostomi</taxon>
        <taxon>Actinopterygii</taxon>
        <taxon>Neopterygii</taxon>
        <taxon>Teleostei</taxon>
        <taxon>Clupei</taxon>
        <taxon>Clupeiformes</taxon>
        <taxon>Clupeoidei</taxon>
        <taxon>Clupeidae</taxon>
        <taxon>Clupea</taxon>
    </lineage>
</organism>
<dbReference type="Gene3D" id="1.25.40.20">
    <property type="entry name" value="Ankyrin repeat-containing domain"/>
    <property type="match status" value="1"/>
</dbReference>
<evidence type="ECO:0000313" key="4">
    <source>
        <dbReference type="RefSeq" id="XP_031440704.1"/>
    </source>
</evidence>
<gene>
    <name evidence="4" type="primary">ankrd53</name>
</gene>